<dbReference type="InterPro" id="IPR022819">
    <property type="entry name" value="Poxvirus_Bcl-2-like"/>
</dbReference>
<keyword evidence="1" id="KW-1133">Transmembrane helix</keyword>
<keyword evidence="1" id="KW-0472">Membrane</keyword>
<keyword evidence="1" id="KW-0812">Transmembrane</keyword>
<evidence type="ECO:0000313" key="2">
    <source>
        <dbReference type="EMBL" id="AGZ95325.1"/>
    </source>
</evidence>
<reference evidence="2 3" key="1">
    <citation type="journal article" date="2014" name="Vet. Microbiol.">
        <title>Complete genome sequence analysis of goatpox virus isolated from China shows high variation.</title>
        <authorList>
            <person name="Zeng X."/>
            <person name="Chi X."/>
            <person name="Li W."/>
            <person name="Hao W."/>
            <person name="Li M."/>
            <person name="Huang X."/>
            <person name="Huang Y."/>
            <person name="Rock D.L."/>
            <person name="Luo S."/>
            <person name="Wang S."/>
        </authorList>
    </citation>
    <scope>NUCLEOTIDE SEQUENCE [LARGE SCALE GENOMIC DNA]</scope>
    <source>
        <strain evidence="2">FZ</strain>
    </source>
</reference>
<evidence type="ECO:0000313" key="3">
    <source>
        <dbReference type="Proteomes" id="UP000134642"/>
    </source>
</evidence>
<protein>
    <submittedName>
        <fullName evidence="2">Alpha-amanitin sensitive protein</fullName>
    </submittedName>
</protein>
<proteinExistence type="predicted"/>
<evidence type="ECO:0000256" key="1">
    <source>
        <dbReference type="SAM" id="Phobius"/>
    </source>
</evidence>
<sequence length="42" mass="5076">MIENYFMVRKMKNTKKISKIYTKFLTYDDMTLIITALTILIK</sequence>
<dbReference type="Proteomes" id="UP000134642">
    <property type="component" value="Segment"/>
</dbReference>
<dbReference type="Pfam" id="PF06227">
    <property type="entry name" value="Poxv_Bcl-2-like"/>
    <property type="match status" value="1"/>
</dbReference>
<accession>A0A075CL48</accession>
<gene>
    <name evidence="2" type="primary">GTPV007</name>
</gene>
<dbReference type="EMBL" id="KC951854">
    <property type="protein sequence ID" value="AGZ95325.1"/>
    <property type="molecule type" value="Genomic_DNA"/>
</dbReference>
<name>A0A075CL48_9POXV</name>
<feature type="transmembrane region" description="Helical" evidence="1">
    <location>
        <begin position="20"/>
        <end position="41"/>
    </location>
</feature>
<organism evidence="2 3">
    <name type="scientific">Goatpox virus FZ</name>
    <dbReference type="NCBI Taxonomy" id="1416740"/>
    <lineage>
        <taxon>Viruses</taxon>
        <taxon>Varidnaviria</taxon>
        <taxon>Bamfordvirae</taxon>
        <taxon>Nucleocytoviricota</taxon>
        <taxon>Pokkesviricetes</taxon>
        <taxon>Chitovirales</taxon>
        <taxon>Poxviridae</taxon>
        <taxon>Chordopoxvirinae</taxon>
        <taxon>Capripoxvirus</taxon>
        <taxon>Capripoxvirus goatpox</taxon>
        <taxon>Goatpox virus</taxon>
    </lineage>
</organism>